<accession>A0A9P5TEN1</accession>
<dbReference type="EMBL" id="JADNYJ010000348">
    <property type="protein sequence ID" value="KAF8870562.1"/>
    <property type="molecule type" value="Genomic_DNA"/>
</dbReference>
<keyword evidence="2" id="KW-1185">Reference proteome</keyword>
<sequence>MVNKSGKNQYKNCPPRNCPETAKVLRDYHRRGLTNADEIASLFAAEHSELGTLSARSVARRKSDLGLTGSGLTTKNLPLTVKRQLVLDQMNLDPLSRKGPNTIRENILNKTGTSLTRDFVRDEMRLHDPDGFELREPTAKKVHREQLTALGPHHEWSADGHDKLSTIGFPIWAARDKWGSQWLGLWVLPNNRWKLAIGFLYLNLIYILGGMPFQSTTDCGSETITMFGLAVALREIFFPAVPHEELPAHRFLRSVHNITIERGWKRLRLQWGDNIKAFYLAGVAAYNSNDVDQYNLHEWLWPKFIQQDLDALRDEYNNHKTRYDKNKLLPSGVSPNVAMALYPQYGVESYLIPVDQNVILKLMADIGGEDLIRFVSREFEERAEAVYAFLGCPPLAADTIWPLFWKMLPFIRNAPDVNS</sequence>
<dbReference type="OrthoDB" id="5392716at2759"/>
<comment type="caution">
    <text evidence="1">The sequence shown here is derived from an EMBL/GenBank/DDBJ whole genome shotgun (WGS) entry which is preliminary data.</text>
</comment>
<gene>
    <name evidence="1" type="ORF">CPB84DRAFT_1692977</name>
</gene>
<dbReference type="PANTHER" id="PTHR46177">
    <property type="entry name" value="INTEGRASE CATALYTIC DOMAIN-CONTAINING PROTEIN"/>
    <property type="match status" value="1"/>
</dbReference>
<name>A0A9P5TEN1_GYMJU</name>
<evidence type="ECO:0000313" key="2">
    <source>
        <dbReference type="Proteomes" id="UP000724874"/>
    </source>
</evidence>
<organism evidence="1 2">
    <name type="scientific">Gymnopilus junonius</name>
    <name type="common">Spectacular rustgill mushroom</name>
    <name type="synonym">Gymnopilus spectabilis subsp. junonius</name>
    <dbReference type="NCBI Taxonomy" id="109634"/>
    <lineage>
        <taxon>Eukaryota</taxon>
        <taxon>Fungi</taxon>
        <taxon>Dikarya</taxon>
        <taxon>Basidiomycota</taxon>
        <taxon>Agaricomycotina</taxon>
        <taxon>Agaricomycetes</taxon>
        <taxon>Agaricomycetidae</taxon>
        <taxon>Agaricales</taxon>
        <taxon>Agaricineae</taxon>
        <taxon>Hymenogastraceae</taxon>
        <taxon>Gymnopilus</taxon>
    </lineage>
</organism>
<dbReference type="AlphaFoldDB" id="A0A9P5TEN1"/>
<evidence type="ECO:0000313" key="1">
    <source>
        <dbReference type="EMBL" id="KAF8870562.1"/>
    </source>
</evidence>
<reference evidence="1" key="1">
    <citation type="submission" date="2020-11" db="EMBL/GenBank/DDBJ databases">
        <authorList>
            <consortium name="DOE Joint Genome Institute"/>
            <person name="Ahrendt S."/>
            <person name="Riley R."/>
            <person name="Andreopoulos W."/>
            <person name="LaButti K."/>
            <person name="Pangilinan J."/>
            <person name="Ruiz-duenas F.J."/>
            <person name="Barrasa J.M."/>
            <person name="Sanchez-Garcia M."/>
            <person name="Camarero S."/>
            <person name="Miyauchi S."/>
            <person name="Serrano A."/>
            <person name="Linde D."/>
            <person name="Babiker R."/>
            <person name="Drula E."/>
            <person name="Ayuso-Fernandez I."/>
            <person name="Pacheco R."/>
            <person name="Padilla G."/>
            <person name="Ferreira P."/>
            <person name="Barriuso J."/>
            <person name="Kellner H."/>
            <person name="Castanera R."/>
            <person name="Alfaro M."/>
            <person name="Ramirez L."/>
            <person name="Pisabarro A.G."/>
            <person name="Kuo A."/>
            <person name="Tritt A."/>
            <person name="Lipzen A."/>
            <person name="He G."/>
            <person name="Yan M."/>
            <person name="Ng V."/>
            <person name="Cullen D."/>
            <person name="Martin F."/>
            <person name="Rosso M.-N."/>
            <person name="Henrissat B."/>
            <person name="Hibbett D."/>
            <person name="Martinez A.T."/>
            <person name="Grigoriev I.V."/>
        </authorList>
    </citation>
    <scope>NUCLEOTIDE SEQUENCE</scope>
    <source>
        <strain evidence="1">AH 44721</strain>
    </source>
</reference>
<dbReference type="Proteomes" id="UP000724874">
    <property type="component" value="Unassembled WGS sequence"/>
</dbReference>
<proteinExistence type="predicted"/>
<protein>
    <submittedName>
        <fullName evidence="1">Uncharacterized protein</fullName>
    </submittedName>
</protein>
<dbReference type="PANTHER" id="PTHR46177:SF1">
    <property type="entry name" value="INTEGRASE CATALYTIC DOMAIN-CONTAINING PROTEIN"/>
    <property type="match status" value="1"/>
</dbReference>